<dbReference type="PATRIC" id="fig|1073377.4.peg.4369"/>
<evidence type="ECO:0000313" key="9">
    <source>
        <dbReference type="Proteomes" id="UP000005149"/>
    </source>
</evidence>
<keyword evidence="3 6" id="KW-0560">Oxidoreductase</keyword>
<reference evidence="8 9" key="1">
    <citation type="submission" date="2012-06" db="EMBL/GenBank/DDBJ databases">
        <title>The Genome Sequence of Aeromonas hydrophila SSU.</title>
        <authorList>
            <consortium name="The Broad Institute Genome Sequencing Platform"/>
            <person name="Earl A."/>
            <person name="Ward D."/>
            <person name="Feldgarden M."/>
            <person name="Gevers D."/>
            <person name="Chopra A."/>
            <person name="Walker B."/>
            <person name="Young S.K."/>
            <person name="Zeng Q."/>
            <person name="Gargeya S."/>
            <person name="Fitzgerald M."/>
            <person name="Haas B."/>
            <person name="Abouelleil A."/>
            <person name="Alvarado L."/>
            <person name="Arachchi H.M."/>
            <person name="Berlin A.M."/>
            <person name="Chapman S.B."/>
            <person name="Goldberg J."/>
            <person name="Griggs A."/>
            <person name="Gujja S."/>
            <person name="Hansen M."/>
            <person name="Howarth C."/>
            <person name="Imamovic A."/>
            <person name="Larimer J."/>
            <person name="McCowan C."/>
            <person name="Montmayeur A."/>
            <person name="Murphy C."/>
            <person name="Neiman D."/>
            <person name="Pearson M."/>
            <person name="Priest M."/>
            <person name="Roberts A."/>
            <person name="Saif S."/>
            <person name="Shea T."/>
            <person name="Sisk P."/>
            <person name="Sykes S."/>
            <person name="Wortman J."/>
            <person name="Nusbaum C."/>
            <person name="Birren B."/>
        </authorList>
    </citation>
    <scope>NUCLEOTIDE SEQUENCE [LARGE SCALE GENOMIC DNA]</scope>
    <source>
        <strain evidence="8 9">SSU</strain>
    </source>
</reference>
<comment type="subunit">
    <text evidence="6">Homodimer.</text>
</comment>
<gene>
    <name evidence="6" type="primary">azoR</name>
    <name evidence="8" type="ORF">HMPREF1171_04305</name>
</gene>
<evidence type="ECO:0000256" key="3">
    <source>
        <dbReference type="ARBA" id="ARBA00023002"/>
    </source>
</evidence>
<dbReference type="GO" id="GO:0016655">
    <property type="term" value="F:oxidoreductase activity, acting on NAD(P)H, quinone or similar compound as acceptor"/>
    <property type="evidence" value="ECO:0007669"/>
    <property type="project" value="InterPro"/>
</dbReference>
<evidence type="ECO:0000256" key="6">
    <source>
        <dbReference type="HAMAP-Rule" id="MF_01216"/>
    </source>
</evidence>
<dbReference type="InterPro" id="IPR023048">
    <property type="entry name" value="NADH:quinone_OxRdtase_FMN_depd"/>
</dbReference>
<keyword evidence="9" id="KW-1185">Reference proteome</keyword>
<feature type="binding site" evidence="6">
    <location>
        <position position="10"/>
    </location>
    <ligand>
        <name>FMN</name>
        <dbReference type="ChEBI" id="CHEBI:58210"/>
    </ligand>
</feature>
<feature type="domain" description="Flavodoxin-like fold" evidence="7">
    <location>
        <begin position="3"/>
        <end position="192"/>
    </location>
</feature>
<dbReference type="PANTHER" id="PTHR43741">
    <property type="entry name" value="FMN-DEPENDENT NADH-AZOREDUCTASE 1"/>
    <property type="match status" value="1"/>
</dbReference>
<evidence type="ECO:0000313" key="8">
    <source>
        <dbReference type="EMBL" id="EKB25711.1"/>
    </source>
</evidence>
<keyword evidence="2 6" id="KW-0288">FMN</keyword>
<dbReference type="HOGENOM" id="CLU_088964_0_2_6"/>
<comment type="function">
    <text evidence="6">Quinone reductase that provides resistance to thiol-specific stress caused by electrophilic quinones.</text>
</comment>
<evidence type="ECO:0000259" key="7">
    <source>
        <dbReference type="Pfam" id="PF02525"/>
    </source>
</evidence>
<dbReference type="SUPFAM" id="SSF52218">
    <property type="entry name" value="Flavoproteins"/>
    <property type="match status" value="1"/>
</dbReference>
<dbReference type="EC" id="1.7.1.17" evidence="6"/>
<dbReference type="InterPro" id="IPR003680">
    <property type="entry name" value="Flavodoxin_fold"/>
</dbReference>
<dbReference type="GO" id="GO:0010181">
    <property type="term" value="F:FMN binding"/>
    <property type="evidence" value="ECO:0007669"/>
    <property type="project" value="UniProtKB-UniRule"/>
</dbReference>
<dbReference type="AlphaFoldDB" id="K1J5Q7"/>
<evidence type="ECO:0000256" key="5">
    <source>
        <dbReference type="ARBA" id="ARBA00048542"/>
    </source>
</evidence>
<dbReference type="InterPro" id="IPR050104">
    <property type="entry name" value="FMN-dep_NADH:Q_OxRdtase_AzoR1"/>
</dbReference>
<comment type="caution">
    <text evidence="6">Lacks conserved residue(s) required for the propagation of feature annotation.</text>
</comment>
<dbReference type="EMBL" id="AGWR01000041">
    <property type="protein sequence ID" value="EKB25711.1"/>
    <property type="molecule type" value="Genomic_DNA"/>
</dbReference>
<protein>
    <recommendedName>
        <fullName evidence="6">FMN dependent NADH:quinone oxidoreductase</fullName>
        <ecNumber evidence="6">1.6.5.-</ecNumber>
    </recommendedName>
    <alternativeName>
        <fullName evidence="6">Azo-dye reductase</fullName>
    </alternativeName>
    <alternativeName>
        <fullName evidence="6">FMN-dependent NADH-azo compound oxidoreductase</fullName>
    </alternativeName>
    <alternativeName>
        <fullName evidence="6">FMN-dependent NADH-azoreductase</fullName>
        <ecNumber evidence="6">1.7.1.17</ecNumber>
    </alternativeName>
</protein>
<evidence type="ECO:0000256" key="1">
    <source>
        <dbReference type="ARBA" id="ARBA00022630"/>
    </source>
</evidence>
<comment type="catalytic activity">
    <reaction evidence="5">
        <text>N,N-dimethyl-1,4-phenylenediamine + anthranilate + 2 NAD(+) = 2-(4-dimethylaminophenyl)diazenylbenzoate + 2 NADH + 2 H(+)</text>
        <dbReference type="Rhea" id="RHEA:55872"/>
        <dbReference type="ChEBI" id="CHEBI:15378"/>
        <dbReference type="ChEBI" id="CHEBI:15783"/>
        <dbReference type="ChEBI" id="CHEBI:16567"/>
        <dbReference type="ChEBI" id="CHEBI:57540"/>
        <dbReference type="ChEBI" id="CHEBI:57945"/>
        <dbReference type="ChEBI" id="CHEBI:71579"/>
        <dbReference type="EC" id="1.7.1.17"/>
    </reaction>
    <physiologicalReaction direction="right-to-left" evidence="5">
        <dbReference type="Rhea" id="RHEA:55874"/>
    </physiologicalReaction>
</comment>
<dbReference type="HAMAP" id="MF_01216">
    <property type="entry name" value="Azoreductase_type1"/>
    <property type="match status" value="1"/>
</dbReference>
<dbReference type="InterPro" id="IPR029039">
    <property type="entry name" value="Flavoprotein-like_sf"/>
</dbReference>
<dbReference type="Pfam" id="PF02525">
    <property type="entry name" value="Flavodoxin_2"/>
    <property type="match status" value="1"/>
</dbReference>
<comment type="caution">
    <text evidence="8">The sequence shown here is derived from an EMBL/GenBank/DDBJ whole genome shotgun (WGS) entry which is preliminary data.</text>
</comment>
<dbReference type="PANTHER" id="PTHR43741:SF2">
    <property type="entry name" value="FMN-DEPENDENT NADH:QUINONE OXIDOREDUCTASE"/>
    <property type="match status" value="1"/>
</dbReference>
<comment type="function">
    <text evidence="6">Also exhibits azoreductase activity. Catalyzes the reductive cleavage of the azo bond in aromatic azo compounds to the corresponding amines.</text>
</comment>
<dbReference type="Gene3D" id="3.40.50.360">
    <property type="match status" value="1"/>
</dbReference>
<dbReference type="EC" id="1.6.5.-" evidence="6"/>
<comment type="similarity">
    <text evidence="6">Belongs to the azoreductase type 1 family.</text>
</comment>
<comment type="cofactor">
    <cofactor evidence="6">
        <name>FMN</name>
        <dbReference type="ChEBI" id="CHEBI:58210"/>
    </cofactor>
    <text evidence="6">Binds 1 FMN per subunit.</text>
</comment>
<evidence type="ECO:0000256" key="4">
    <source>
        <dbReference type="ARBA" id="ARBA00023027"/>
    </source>
</evidence>
<accession>K1J5Q7</accession>
<keyword evidence="1 6" id="KW-0285">Flavoprotein</keyword>
<dbReference type="GO" id="GO:0016652">
    <property type="term" value="F:oxidoreductase activity, acting on NAD(P)H as acceptor"/>
    <property type="evidence" value="ECO:0007669"/>
    <property type="project" value="UniProtKB-UniRule"/>
</dbReference>
<evidence type="ECO:0000256" key="2">
    <source>
        <dbReference type="ARBA" id="ARBA00022643"/>
    </source>
</evidence>
<sequence length="213" mass="23279">MNQVLLINASAQGAASHANRLALDLVACLRQAHPALALVERPVGTDPLPALSQAYVQALTTTTPFDAPELALSETLIRELEQSDALLIATPLHNFTLPAALKLWIDYVLRIHRTFQSSAEGKLGLLADRPVYVLVGSGGFHQDPRAGQPDFLTPYLRHALNTLGLFNIHFFYLQGLVFGDEAVRQTIDTNRALLAQQPLFSRLADPHHLGVLP</sequence>
<dbReference type="GO" id="GO:0009055">
    <property type="term" value="F:electron transfer activity"/>
    <property type="evidence" value="ECO:0007669"/>
    <property type="project" value="UniProtKB-UniRule"/>
</dbReference>
<proteinExistence type="inferred from homology"/>
<dbReference type="RefSeq" id="WP_005308988.1">
    <property type="nucleotide sequence ID" value="NZ_JDWD01000188.1"/>
</dbReference>
<comment type="catalytic activity">
    <reaction evidence="6">
        <text>2 a quinone + NADH + H(+) = 2 a 1,4-benzosemiquinone + NAD(+)</text>
        <dbReference type="Rhea" id="RHEA:65952"/>
        <dbReference type="ChEBI" id="CHEBI:15378"/>
        <dbReference type="ChEBI" id="CHEBI:57540"/>
        <dbReference type="ChEBI" id="CHEBI:57945"/>
        <dbReference type="ChEBI" id="CHEBI:132124"/>
        <dbReference type="ChEBI" id="CHEBI:134225"/>
    </reaction>
</comment>
<keyword evidence="4 6" id="KW-0520">NAD</keyword>
<organism evidence="8 9">
    <name type="scientific">Aeromonas dhakensis</name>
    <dbReference type="NCBI Taxonomy" id="196024"/>
    <lineage>
        <taxon>Bacteria</taxon>
        <taxon>Pseudomonadati</taxon>
        <taxon>Pseudomonadota</taxon>
        <taxon>Gammaproteobacteria</taxon>
        <taxon>Aeromonadales</taxon>
        <taxon>Aeromonadaceae</taxon>
        <taxon>Aeromonas</taxon>
    </lineage>
</organism>
<name>K1J5Q7_9GAMM</name>
<dbReference type="Proteomes" id="UP000005149">
    <property type="component" value="Unassembled WGS sequence"/>
</dbReference>